<dbReference type="EMBL" id="CM003530">
    <property type="protein sequence ID" value="RCV16827.1"/>
    <property type="molecule type" value="Genomic_DNA"/>
</dbReference>
<protein>
    <submittedName>
        <fullName evidence="2">Uncharacterized protein</fullName>
    </submittedName>
</protein>
<name>A0A368QFR3_SETIT</name>
<feature type="region of interest" description="Disordered" evidence="1">
    <location>
        <begin position="150"/>
        <end position="171"/>
    </location>
</feature>
<sequence>MSVPYASHPTSFHPYSSWGWNDPWAHTPSYFRPYHVEYVAPREPSCSRQPYRCRKDKSSDLNSISEKLINMLSTSAINIKDEEKSAIDPLSVKSEPKKLKKPENKKRALLSEIEAKRRRPLGLSNWQMKKLQKFSAQELRKKSMAWVPKRSIQTQSKDDVQSKGVAQFKEKRKFERRSPKLRFARNHQSYWSLPHPFTLQVPYVPIPWNSSLDMFGYPSHSYFDIWSYGSLYHKGLSPNCYAR</sequence>
<gene>
    <name evidence="2" type="ORF">SETIT_3G169500v2</name>
</gene>
<dbReference type="AlphaFoldDB" id="A0A368QFR3"/>
<accession>A0A368QFR3</accession>
<evidence type="ECO:0000256" key="1">
    <source>
        <dbReference type="SAM" id="MobiDB-lite"/>
    </source>
</evidence>
<dbReference type="OrthoDB" id="695865at2759"/>
<reference evidence="2" key="2">
    <citation type="submission" date="2015-07" db="EMBL/GenBank/DDBJ databases">
        <authorList>
            <person name="Noorani M."/>
        </authorList>
    </citation>
    <scope>NUCLEOTIDE SEQUENCE</scope>
    <source>
        <strain evidence="2">Yugu1</strain>
    </source>
</reference>
<reference evidence="2" key="1">
    <citation type="journal article" date="2012" name="Nat. Biotechnol.">
        <title>Reference genome sequence of the model plant Setaria.</title>
        <authorList>
            <person name="Bennetzen J.L."/>
            <person name="Schmutz J."/>
            <person name="Wang H."/>
            <person name="Percifield R."/>
            <person name="Hawkins J."/>
            <person name="Pontaroli A.C."/>
            <person name="Estep M."/>
            <person name="Feng L."/>
            <person name="Vaughn J.N."/>
            <person name="Grimwood J."/>
            <person name="Jenkins J."/>
            <person name="Barry K."/>
            <person name="Lindquist E."/>
            <person name="Hellsten U."/>
            <person name="Deshpande S."/>
            <person name="Wang X."/>
            <person name="Wu X."/>
            <person name="Mitros T."/>
            <person name="Triplett J."/>
            <person name="Yang X."/>
            <person name="Ye C.Y."/>
            <person name="Mauro-Herrera M."/>
            <person name="Wang L."/>
            <person name="Li P."/>
            <person name="Sharma M."/>
            <person name="Sharma R."/>
            <person name="Ronald P.C."/>
            <person name="Panaud O."/>
            <person name="Kellogg E.A."/>
            <person name="Brutnell T.P."/>
            <person name="Doust A.N."/>
            <person name="Tuskan G.A."/>
            <person name="Rokhsar D."/>
            <person name="Devos K.M."/>
        </authorList>
    </citation>
    <scope>NUCLEOTIDE SEQUENCE [LARGE SCALE GENOMIC DNA]</scope>
    <source>
        <strain evidence="2">Yugu1</strain>
    </source>
</reference>
<evidence type="ECO:0000313" key="2">
    <source>
        <dbReference type="EMBL" id="RCV16827.1"/>
    </source>
</evidence>
<proteinExistence type="predicted"/>
<organism evidence="2">
    <name type="scientific">Setaria italica</name>
    <name type="common">Foxtail millet</name>
    <name type="synonym">Panicum italicum</name>
    <dbReference type="NCBI Taxonomy" id="4555"/>
    <lineage>
        <taxon>Eukaryota</taxon>
        <taxon>Viridiplantae</taxon>
        <taxon>Streptophyta</taxon>
        <taxon>Embryophyta</taxon>
        <taxon>Tracheophyta</taxon>
        <taxon>Spermatophyta</taxon>
        <taxon>Magnoliopsida</taxon>
        <taxon>Liliopsida</taxon>
        <taxon>Poales</taxon>
        <taxon>Poaceae</taxon>
        <taxon>PACMAD clade</taxon>
        <taxon>Panicoideae</taxon>
        <taxon>Panicodae</taxon>
        <taxon>Paniceae</taxon>
        <taxon>Cenchrinae</taxon>
        <taxon>Setaria</taxon>
    </lineage>
</organism>